<evidence type="ECO:0000256" key="1">
    <source>
        <dbReference type="ARBA" id="ARBA00004141"/>
    </source>
</evidence>
<reference evidence="8" key="1">
    <citation type="submission" date="2020-07" db="EMBL/GenBank/DDBJ databases">
        <title>Multicomponent nature underlies the extraordinary mechanical properties of spider dragline silk.</title>
        <authorList>
            <person name="Kono N."/>
            <person name="Nakamura H."/>
            <person name="Mori M."/>
            <person name="Yoshida Y."/>
            <person name="Ohtoshi R."/>
            <person name="Malay A.D."/>
            <person name="Moran D.A.P."/>
            <person name="Tomita M."/>
            <person name="Numata K."/>
            <person name="Arakawa K."/>
        </authorList>
    </citation>
    <scope>NUCLEOTIDE SEQUENCE</scope>
</reference>
<evidence type="ECO:0000256" key="4">
    <source>
        <dbReference type="ARBA" id="ARBA00022989"/>
    </source>
</evidence>
<dbReference type="InterPro" id="IPR023271">
    <property type="entry name" value="Aquaporin-like"/>
</dbReference>
<proteinExistence type="inferred from homology"/>
<keyword evidence="9" id="KW-1185">Reference proteome</keyword>
<dbReference type="PANTHER" id="PTHR19139">
    <property type="entry name" value="AQUAPORIN TRANSPORTER"/>
    <property type="match status" value="1"/>
</dbReference>
<dbReference type="PRINTS" id="PR00783">
    <property type="entry name" value="MINTRINSICP"/>
</dbReference>
<evidence type="ECO:0008006" key="10">
    <source>
        <dbReference type="Google" id="ProtNLM"/>
    </source>
</evidence>
<keyword evidence="3 6" id="KW-0812">Transmembrane</keyword>
<organism evidence="8 9">
    <name type="scientific">Trichonephila clavata</name>
    <name type="common">Joro spider</name>
    <name type="synonym">Nephila clavata</name>
    <dbReference type="NCBI Taxonomy" id="2740835"/>
    <lineage>
        <taxon>Eukaryota</taxon>
        <taxon>Metazoa</taxon>
        <taxon>Ecdysozoa</taxon>
        <taxon>Arthropoda</taxon>
        <taxon>Chelicerata</taxon>
        <taxon>Arachnida</taxon>
        <taxon>Araneae</taxon>
        <taxon>Araneomorphae</taxon>
        <taxon>Entelegynae</taxon>
        <taxon>Araneoidea</taxon>
        <taxon>Nephilidae</taxon>
        <taxon>Trichonephila</taxon>
    </lineage>
</organism>
<dbReference type="OrthoDB" id="3222at2759"/>
<accession>A0A8X6EXP2</accession>
<comment type="similarity">
    <text evidence="2 6">Belongs to the MIP/aquaporin (TC 1.A.8) family.</text>
</comment>
<evidence type="ECO:0000256" key="5">
    <source>
        <dbReference type="ARBA" id="ARBA00023136"/>
    </source>
</evidence>
<dbReference type="PANTHER" id="PTHR19139:SF199">
    <property type="entry name" value="MIP17260P"/>
    <property type="match status" value="1"/>
</dbReference>
<evidence type="ECO:0000313" key="8">
    <source>
        <dbReference type="EMBL" id="GFQ64257.1"/>
    </source>
</evidence>
<keyword evidence="6" id="KW-0813">Transport</keyword>
<dbReference type="InterPro" id="IPR000425">
    <property type="entry name" value="MIP"/>
</dbReference>
<comment type="subcellular location">
    <subcellularLocation>
        <location evidence="1">Membrane</location>
        <topology evidence="1">Multi-pass membrane protein</topology>
    </subcellularLocation>
</comment>
<gene>
    <name evidence="8" type="ORF">TNCT_563791</name>
</gene>
<dbReference type="InterPro" id="IPR034294">
    <property type="entry name" value="Aquaporin_transptr"/>
</dbReference>
<evidence type="ECO:0000256" key="2">
    <source>
        <dbReference type="ARBA" id="ARBA00006175"/>
    </source>
</evidence>
<evidence type="ECO:0000313" key="9">
    <source>
        <dbReference type="Proteomes" id="UP000887116"/>
    </source>
</evidence>
<dbReference type="GO" id="GO:0005886">
    <property type="term" value="C:plasma membrane"/>
    <property type="evidence" value="ECO:0007669"/>
    <property type="project" value="TreeGrafter"/>
</dbReference>
<keyword evidence="4 7" id="KW-1133">Transmembrane helix</keyword>
<sequence length="117" mass="13474">MYTVRGKEKKIGFLNVAELKNSFFLWKFPYTGASFNPARSFGPAIVTNTWRLHWIYWVAPVLGGIIGGVTYDYTQESHSQQTLRRSFRKKTSRTGIQRDLSALSNNETELSLDHCRL</sequence>
<name>A0A8X6EXP2_TRICU</name>
<dbReference type="Pfam" id="PF00230">
    <property type="entry name" value="MIP"/>
    <property type="match status" value="1"/>
</dbReference>
<evidence type="ECO:0000256" key="6">
    <source>
        <dbReference type="RuleBase" id="RU000477"/>
    </source>
</evidence>
<dbReference type="EMBL" id="BMAO01029887">
    <property type="protein sequence ID" value="GFQ64257.1"/>
    <property type="molecule type" value="Genomic_DNA"/>
</dbReference>
<dbReference type="SUPFAM" id="SSF81338">
    <property type="entry name" value="Aquaporin-like"/>
    <property type="match status" value="1"/>
</dbReference>
<dbReference type="Proteomes" id="UP000887116">
    <property type="component" value="Unassembled WGS sequence"/>
</dbReference>
<feature type="transmembrane region" description="Helical" evidence="7">
    <location>
        <begin position="54"/>
        <end position="74"/>
    </location>
</feature>
<protein>
    <recommendedName>
        <fullName evidence="10">Aquaporin</fullName>
    </recommendedName>
</protein>
<keyword evidence="5 7" id="KW-0472">Membrane</keyword>
<dbReference type="Gene3D" id="1.20.1080.10">
    <property type="entry name" value="Glycerol uptake facilitator protein"/>
    <property type="match status" value="1"/>
</dbReference>
<evidence type="ECO:0000256" key="7">
    <source>
        <dbReference type="SAM" id="Phobius"/>
    </source>
</evidence>
<comment type="caution">
    <text evidence="8">The sequence shown here is derived from an EMBL/GenBank/DDBJ whole genome shotgun (WGS) entry which is preliminary data.</text>
</comment>
<dbReference type="AlphaFoldDB" id="A0A8X6EXP2"/>
<dbReference type="GO" id="GO:0015250">
    <property type="term" value="F:water channel activity"/>
    <property type="evidence" value="ECO:0007669"/>
    <property type="project" value="TreeGrafter"/>
</dbReference>
<evidence type="ECO:0000256" key="3">
    <source>
        <dbReference type="ARBA" id="ARBA00022692"/>
    </source>
</evidence>